<dbReference type="AlphaFoldDB" id="A0AAD2G582"/>
<dbReference type="PANTHER" id="PTHR12385:SF4">
    <property type="entry name" value="PROTEIN PNS1"/>
    <property type="match status" value="1"/>
</dbReference>
<evidence type="ECO:0000256" key="1">
    <source>
        <dbReference type="ARBA" id="ARBA00004141"/>
    </source>
</evidence>
<evidence type="ECO:0000256" key="7">
    <source>
        <dbReference type="SAM" id="MobiDB-lite"/>
    </source>
</evidence>
<comment type="function">
    <text evidence="6">Choline transporter.</text>
</comment>
<feature type="transmembrane region" description="Helical" evidence="6">
    <location>
        <begin position="290"/>
        <end position="307"/>
    </location>
</feature>
<organism evidence="8 9">
    <name type="scientific">Cylindrotheca closterium</name>
    <dbReference type="NCBI Taxonomy" id="2856"/>
    <lineage>
        <taxon>Eukaryota</taxon>
        <taxon>Sar</taxon>
        <taxon>Stramenopiles</taxon>
        <taxon>Ochrophyta</taxon>
        <taxon>Bacillariophyta</taxon>
        <taxon>Bacillariophyceae</taxon>
        <taxon>Bacillariophycidae</taxon>
        <taxon>Bacillariales</taxon>
        <taxon>Bacillariaceae</taxon>
        <taxon>Cylindrotheca</taxon>
    </lineage>
</organism>
<feature type="region of interest" description="Disordered" evidence="7">
    <location>
        <begin position="18"/>
        <end position="79"/>
    </location>
</feature>
<dbReference type="GO" id="GO:0022857">
    <property type="term" value="F:transmembrane transporter activity"/>
    <property type="evidence" value="ECO:0007669"/>
    <property type="project" value="UniProtKB-UniRule"/>
</dbReference>
<dbReference type="GO" id="GO:0005886">
    <property type="term" value="C:plasma membrane"/>
    <property type="evidence" value="ECO:0007669"/>
    <property type="project" value="UniProtKB-SubCell"/>
</dbReference>
<keyword evidence="3 6" id="KW-0812">Transmembrane</keyword>
<feature type="transmembrane region" description="Helical" evidence="6">
    <location>
        <begin position="557"/>
        <end position="580"/>
    </location>
</feature>
<evidence type="ECO:0000256" key="5">
    <source>
        <dbReference type="ARBA" id="ARBA00023136"/>
    </source>
</evidence>
<dbReference type="Pfam" id="PF04515">
    <property type="entry name" value="Choline_transpo"/>
    <property type="match status" value="1"/>
</dbReference>
<feature type="transmembrane region" description="Helical" evidence="6">
    <location>
        <begin position="237"/>
        <end position="254"/>
    </location>
</feature>
<feature type="transmembrane region" description="Helical" evidence="6">
    <location>
        <begin position="159"/>
        <end position="177"/>
    </location>
</feature>
<protein>
    <recommendedName>
        <fullName evidence="6">Choline transporter-like protein</fullName>
    </recommendedName>
</protein>
<feature type="transmembrane region" description="Helical" evidence="6">
    <location>
        <begin position="600"/>
        <end position="624"/>
    </location>
</feature>
<feature type="transmembrane region" description="Helical" evidence="6">
    <location>
        <begin position="383"/>
        <end position="406"/>
    </location>
</feature>
<comment type="caution">
    <text evidence="8">The sequence shown here is derived from an EMBL/GenBank/DDBJ whole genome shotgun (WGS) entry which is preliminary data.</text>
</comment>
<evidence type="ECO:0000256" key="3">
    <source>
        <dbReference type="ARBA" id="ARBA00022692"/>
    </source>
</evidence>
<name>A0AAD2G582_9STRA</name>
<accession>A0AAD2G582</accession>
<keyword evidence="9" id="KW-1185">Reference proteome</keyword>
<comment type="similarity">
    <text evidence="2 6">Belongs to the CTL (choline transporter-like) family.</text>
</comment>
<dbReference type="PANTHER" id="PTHR12385">
    <property type="entry name" value="CHOLINE TRANSPORTER-LIKE (SLC FAMILY 44)"/>
    <property type="match status" value="1"/>
</dbReference>
<keyword evidence="4 6" id="KW-1133">Transmembrane helix</keyword>
<evidence type="ECO:0000256" key="4">
    <source>
        <dbReference type="ARBA" id="ARBA00022989"/>
    </source>
</evidence>
<feature type="transmembrane region" description="Helical" evidence="6">
    <location>
        <begin position="345"/>
        <end position="363"/>
    </location>
</feature>
<reference evidence="8" key="1">
    <citation type="submission" date="2023-08" db="EMBL/GenBank/DDBJ databases">
        <authorList>
            <person name="Audoor S."/>
            <person name="Bilcke G."/>
        </authorList>
    </citation>
    <scope>NUCLEOTIDE SEQUENCE</scope>
</reference>
<evidence type="ECO:0000256" key="6">
    <source>
        <dbReference type="RuleBase" id="RU368066"/>
    </source>
</evidence>
<proteinExistence type="inferred from homology"/>
<dbReference type="Proteomes" id="UP001295423">
    <property type="component" value="Unassembled WGS sequence"/>
</dbReference>
<evidence type="ECO:0000256" key="2">
    <source>
        <dbReference type="ARBA" id="ARBA00007168"/>
    </source>
</evidence>
<evidence type="ECO:0000313" key="9">
    <source>
        <dbReference type="Proteomes" id="UP001295423"/>
    </source>
</evidence>
<dbReference type="EMBL" id="CAKOGP040002147">
    <property type="protein sequence ID" value="CAJ1963448.1"/>
    <property type="molecule type" value="Genomic_DNA"/>
</dbReference>
<gene>
    <name evidence="8" type="ORF">CYCCA115_LOCUS20167</name>
</gene>
<dbReference type="InterPro" id="IPR007603">
    <property type="entry name" value="Choline_transptr-like"/>
</dbReference>
<feature type="transmembrane region" description="Helical" evidence="6">
    <location>
        <begin position="266"/>
        <end position="284"/>
    </location>
</feature>
<sequence>MSSQKSFDNGEPQMVPVVYATISSNQDPQDVSEAQPIPSEMIQVEDTAESDIPYQAQQQQQQPLHHGQEPLSPSTDETAGPATAIQIVTFDEQPAEGDVTDNALRQQEESTPLLQQEQQPHGHVIAAANSNTPITNNPYASGAFHDETSVGGGPECHNLFWAVLYWTHIAVVVYAGTQLAPQGYLMMEKDEFDLQQLHDFMQDRFVNDDDFTAQDLDELTHFLDEFQAWWGVYPPRIAWFSWGVAVVSFFLNLVKNIIPSRTICFVTYSLVIFGIILGLFLMILTSGMGFWGFVISAVLIGFLAVFIRKQLWPKIHFAALNLEIALTGIGKNLGTYAWVMAWAKMTIAWIAFWCYTFLGLMQYVTTTKCPHLKFDPRSDDNDILCFCCGATNVVLLALLLSLYWTLSSVAATIQVYVAGVMGTWCFDKDAAGGFCSTAVTSSIYRSLTFSSGPIAFGSLLQGVAKMLRSILSHSHRNQHRSSQLVYDSGDDCRCCCFGLCGLVLECLSELFGDVLDYFSQWAYVFVGINGTSYLESGKAVMNLFQDRGWTAVITDRVVGLVLGVGILNGGVGTGLAAIAIERLVTWCFHSENGDSDLPPSYVFGPLMNIPLVSFILGFIIGCVVSGIMMKVIHGAVNTLIVCWAESPDAFAENHKHWADKMTEVWSSAFPGTQDHNGRALSDTTISAETTNSGRYGSTGMNNN</sequence>
<comment type="subcellular location">
    <subcellularLocation>
        <location evidence="6">Cell membrane</location>
        <topology evidence="6">Multi-pass membrane protein</topology>
    </subcellularLocation>
    <subcellularLocation>
        <location evidence="1">Membrane</location>
        <topology evidence="1">Multi-pass membrane protein</topology>
    </subcellularLocation>
</comment>
<keyword evidence="5 6" id="KW-0472">Membrane</keyword>
<evidence type="ECO:0000313" key="8">
    <source>
        <dbReference type="EMBL" id="CAJ1963448.1"/>
    </source>
</evidence>